<accession>A0A521FZW7</accession>
<evidence type="ECO:0008006" key="3">
    <source>
        <dbReference type="Google" id="ProtNLM"/>
    </source>
</evidence>
<dbReference type="Proteomes" id="UP000316238">
    <property type="component" value="Unassembled WGS sequence"/>
</dbReference>
<comment type="caution">
    <text evidence="1">The sequence shown here is derived from an EMBL/GenBank/DDBJ whole genome shotgun (WGS) entry which is preliminary data.</text>
</comment>
<organism evidence="1 2">
    <name type="scientific">Candidatus Electronema aureum</name>
    <dbReference type="NCBI Taxonomy" id="2005002"/>
    <lineage>
        <taxon>Bacteria</taxon>
        <taxon>Pseudomonadati</taxon>
        <taxon>Thermodesulfobacteriota</taxon>
        <taxon>Desulfobulbia</taxon>
        <taxon>Desulfobulbales</taxon>
        <taxon>Desulfobulbaceae</taxon>
        <taxon>Candidatus Electronema</taxon>
    </lineage>
</organism>
<sequence>MIAMNCPKVRSVKATDNHILIVEFDNNEKRQYDVTPLLKKEMFAPLKNSAFFKSVRVEQGGSAVSWNDAIDLSEFELWSRGVNV</sequence>
<gene>
    <name evidence="1" type="ORF">CDV28_1304</name>
</gene>
<protein>
    <recommendedName>
        <fullName evidence="3">DUF2442 domain-containing protein</fullName>
    </recommendedName>
</protein>
<dbReference type="InterPro" id="IPR018841">
    <property type="entry name" value="DUF2442"/>
</dbReference>
<proteinExistence type="predicted"/>
<dbReference type="AlphaFoldDB" id="A0A521FZW7"/>
<dbReference type="InterPro" id="IPR036782">
    <property type="entry name" value="NE0471-like_N"/>
</dbReference>
<dbReference type="EMBL" id="NQJD01000030">
    <property type="protein sequence ID" value="TAA74309.1"/>
    <property type="molecule type" value="Genomic_DNA"/>
</dbReference>
<keyword evidence="2" id="KW-1185">Reference proteome</keyword>
<evidence type="ECO:0000313" key="2">
    <source>
        <dbReference type="Proteomes" id="UP000316238"/>
    </source>
</evidence>
<dbReference type="Gene3D" id="3.30.2020.10">
    <property type="entry name" value="NE0471-like N-terminal domain"/>
    <property type="match status" value="1"/>
</dbReference>
<reference evidence="1" key="1">
    <citation type="submission" date="2017-07" db="EMBL/GenBank/DDBJ databases">
        <title>The cable genome - Insights into the physiology and evolution of filamentous bacteria capable of sulfide oxidation via long distance electron transfer.</title>
        <authorList>
            <person name="Thorup C."/>
            <person name="Bjerg J.T."/>
            <person name="Schreiber L."/>
            <person name="Nielsen L.P."/>
            <person name="Kjeldsen K.U."/>
            <person name="Boesen T."/>
            <person name="Boggild A."/>
            <person name="Meysman F."/>
            <person name="Geelhoed J."/>
            <person name="Schramm A."/>
        </authorList>
    </citation>
    <scope>NUCLEOTIDE SEQUENCE [LARGE SCALE GENOMIC DNA]</scope>
    <source>
        <strain evidence="1">GS</strain>
    </source>
</reference>
<evidence type="ECO:0000313" key="1">
    <source>
        <dbReference type="EMBL" id="TAA74309.1"/>
    </source>
</evidence>
<dbReference type="SUPFAM" id="SSF143880">
    <property type="entry name" value="NE0471 N-terminal domain-like"/>
    <property type="match status" value="1"/>
</dbReference>
<dbReference type="Pfam" id="PF10387">
    <property type="entry name" value="DUF2442"/>
    <property type="match status" value="1"/>
</dbReference>
<name>A0A521FZW7_9BACT</name>